<name>B0THE5_HELMI</name>
<evidence type="ECO:0000313" key="1">
    <source>
        <dbReference type="EMBL" id="ABZ83383.1"/>
    </source>
</evidence>
<dbReference type="STRING" id="498761.HM1_1191"/>
<protein>
    <submittedName>
        <fullName evidence="1">Uncharacterized protein</fullName>
    </submittedName>
</protein>
<dbReference type="HOGENOM" id="CLU_3118527_0_0_9"/>
<keyword evidence="2" id="KW-1185">Reference proteome</keyword>
<reference evidence="1 2" key="1">
    <citation type="journal article" date="2008" name="J. Bacteriol.">
        <title>The genome of Heliobacterium modesticaldum, a phototrophic representative of the Firmicutes containing the simplest photosynthetic apparatus.</title>
        <authorList>
            <person name="Sattley W.M."/>
            <person name="Madigan M.T."/>
            <person name="Swingley W.D."/>
            <person name="Cheung P.C."/>
            <person name="Clocksin K.M."/>
            <person name="Conrad A.L."/>
            <person name="Dejesa L.C."/>
            <person name="Honchak B.M."/>
            <person name="Jung D.O."/>
            <person name="Karbach L.E."/>
            <person name="Kurdoglu A."/>
            <person name="Lahiri S."/>
            <person name="Mastrian S.D."/>
            <person name="Page L.E."/>
            <person name="Taylor H.L."/>
            <person name="Wang Z.T."/>
            <person name="Raymond J."/>
            <person name="Chen M."/>
            <person name="Blankenship R.E."/>
            <person name="Touchman J.W."/>
        </authorList>
    </citation>
    <scope>NUCLEOTIDE SEQUENCE [LARGE SCALE GENOMIC DNA]</scope>
    <source>
        <strain evidence="2">ATCC 51547 / Ice1</strain>
    </source>
</reference>
<organism evidence="1 2">
    <name type="scientific">Heliobacterium modesticaldum (strain ATCC 51547 / Ice1)</name>
    <dbReference type="NCBI Taxonomy" id="498761"/>
    <lineage>
        <taxon>Bacteria</taxon>
        <taxon>Bacillati</taxon>
        <taxon>Bacillota</taxon>
        <taxon>Clostridia</taxon>
        <taxon>Eubacteriales</taxon>
        <taxon>Heliobacteriaceae</taxon>
        <taxon>Heliomicrobium</taxon>
    </lineage>
</organism>
<dbReference type="EMBL" id="CP000930">
    <property type="protein sequence ID" value="ABZ83383.1"/>
    <property type="molecule type" value="Genomic_DNA"/>
</dbReference>
<dbReference type="KEGG" id="hmo:HM1_1191"/>
<accession>B0THE5</accession>
<dbReference type="Proteomes" id="UP000008550">
    <property type="component" value="Chromosome"/>
</dbReference>
<dbReference type="AlphaFoldDB" id="B0THE5"/>
<evidence type="ECO:0000313" key="2">
    <source>
        <dbReference type="Proteomes" id="UP000008550"/>
    </source>
</evidence>
<proteinExistence type="predicted"/>
<gene>
    <name evidence="1" type="ORF">HM1_1191</name>
</gene>
<sequence>MMARQPSVPNFIAIQRHPFIQCSSGFPVQFTSGFDPVFIQLSSNFHPAFI</sequence>